<comment type="caution">
    <text evidence="2">The sequence shown here is derived from an EMBL/GenBank/DDBJ whole genome shotgun (WGS) entry which is preliminary data.</text>
</comment>
<reference evidence="2 3" key="1">
    <citation type="journal article" date="2013" name="Int. J. Syst. Evol. Microbiol.">
        <title>Sphingomonas kyungheensis sp. nov., a bacterium with ginsenoside-converting activity isolated from soil of a ginseng field.</title>
        <authorList>
            <person name="Son H.M."/>
            <person name="Yang J.E."/>
            <person name="Park Y."/>
            <person name="Han C.K."/>
            <person name="Kim S.G."/>
            <person name="Kook M."/>
            <person name="Yi T.H."/>
        </authorList>
    </citation>
    <scope>NUCLEOTIDE SEQUENCE [LARGE SCALE GENOMIC DNA]</scope>
    <source>
        <strain evidence="2 3">LMG 26582</strain>
    </source>
</reference>
<evidence type="ECO:0000313" key="3">
    <source>
        <dbReference type="Proteomes" id="UP001367771"/>
    </source>
</evidence>
<keyword evidence="3" id="KW-1185">Reference proteome</keyword>
<protein>
    <submittedName>
        <fullName evidence="2">Uncharacterized protein</fullName>
    </submittedName>
</protein>
<feature type="compositionally biased region" description="Pro residues" evidence="1">
    <location>
        <begin position="30"/>
        <end position="42"/>
    </location>
</feature>
<gene>
    <name evidence="2" type="ORF">V8201_12280</name>
</gene>
<proteinExistence type="predicted"/>
<organism evidence="2 3">
    <name type="scientific">Sphingomonas kyungheensis</name>
    <dbReference type="NCBI Taxonomy" id="1069987"/>
    <lineage>
        <taxon>Bacteria</taxon>
        <taxon>Pseudomonadati</taxon>
        <taxon>Pseudomonadota</taxon>
        <taxon>Alphaproteobacteria</taxon>
        <taxon>Sphingomonadales</taxon>
        <taxon>Sphingomonadaceae</taxon>
        <taxon>Sphingomonas</taxon>
    </lineage>
</organism>
<accession>A0ABU8H4F4</accession>
<sequence>MTTARDRLAGVGTRLRRWSMRLAGAREGIPTPPPALPAAPPEPWHHARDRAEEADRIRRNGCP</sequence>
<evidence type="ECO:0000256" key="1">
    <source>
        <dbReference type="SAM" id="MobiDB-lite"/>
    </source>
</evidence>
<dbReference type="Proteomes" id="UP001367771">
    <property type="component" value="Unassembled WGS sequence"/>
</dbReference>
<feature type="region of interest" description="Disordered" evidence="1">
    <location>
        <begin position="22"/>
        <end position="63"/>
    </location>
</feature>
<dbReference type="EMBL" id="JBBBDM010000005">
    <property type="protein sequence ID" value="MEI5687858.1"/>
    <property type="molecule type" value="Genomic_DNA"/>
</dbReference>
<name>A0ABU8H4F4_9SPHN</name>
<feature type="compositionally biased region" description="Basic and acidic residues" evidence="1">
    <location>
        <begin position="43"/>
        <end position="63"/>
    </location>
</feature>
<dbReference type="RefSeq" id="WP_037533958.1">
    <property type="nucleotide sequence ID" value="NZ_JBBBDM010000005.1"/>
</dbReference>
<evidence type="ECO:0000313" key="2">
    <source>
        <dbReference type="EMBL" id="MEI5687858.1"/>
    </source>
</evidence>